<dbReference type="InterPro" id="IPR006680">
    <property type="entry name" value="Amidohydro-rel"/>
</dbReference>
<evidence type="ECO:0000313" key="3">
    <source>
        <dbReference type="EMBL" id="MCG2627136.1"/>
    </source>
</evidence>
<accession>A0A9X1U7R2</accession>
<dbReference type="PANTHER" id="PTHR43569:SF1">
    <property type="entry name" value="BLL3371 PROTEIN"/>
    <property type="match status" value="1"/>
</dbReference>
<dbReference type="GO" id="GO:0016787">
    <property type="term" value="F:hydrolase activity"/>
    <property type="evidence" value="ECO:0007669"/>
    <property type="project" value="InterPro"/>
</dbReference>
<evidence type="ECO:0000259" key="2">
    <source>
        <dbReference type="Pfam" id="PF04909"/>
    </source>
</evidence>
<dbReference type="InterPro" id="IPR052350">
    <property type="entry name" value="Metallo-dep_Lactonases"/>
</dbReference>
<gene>
    <name evidence="3" type="ORF">L6654_10900</name>
</gene>
<name>A0A9X1U7R2_9BRAD</name>
<evidence type="ECO:0000256" key="1">
    <source>
        <dbReference type="ARBA" id="ARBA00038310"/>
    </source>
</evidence>
<proteinExistence type="inferred from homology"/>
<feature type="domain" description="Amidohydrolase-related" evidence="2">
    <location>
        <begin position="37"/>
        <end position="346"/>
    </location>
</feature>
<comment type="similarity">
    <text evidence="1">Belongs to the metallo-dependent hydrolases superfamily.</text>
</comment>
<dbReference type="Gene3D" id="3.20.20.140">
    <property type="entry name" value="Metal-dependent hydrolases"/>
    <property type="match status" value="1"/>
</dbReference>
<dbReference type="EMBL" id="JAKLTY010000006">
    <property type="protein sequence ID" value="MCG2627136.1"/>
    <property type="molecule type" value="Genomic_DNA"/>
</dbReference>
<comment type="caution">
    <text evidence="3">The sequence shown here is derived from an EMBL/GenBank/DDBJ whole genome shotgun (WGS) entry which is preliminary data.</text>
</comment>
<dbReference type="Proteomes" id="UP001139054">
    <property type="component" value="Unassembled WGS sequence"/>
</dbReference>
<dbReference type="PANTHER" id="PTHR43569">
    <property type="entry name" value="AMIDOHYDROLASE"/>
    <property type="match status" value="1"/>
</dbReference>
<protein>
    <submittedName>
        <fullName evidence="3">Amidohydrolase</fullName>
    </submittedName>
</protein>
<reference evidence="3" key="1">
    <citation type="submission" date="2022-01" db="EMBL/GenBank/DDBJ databases">
        <title>Genome sequnece data of strain Bradyrhizobium sp. nov.</title>
        <authorList>
            <person name="Zhang J."/>
        </authorList>
    </citation>
    <scope>NUCLEOTIDE SEQUENCE</scope>
    <source>
        <strain evidence="3">WYCCWR 13023</strain>
    </source>
</reference>
<dbReference type="AlphaFoldDB" id="A0A9X1U7R2"/>
<evidence type="ECO:0000313" key="4">
    <source>
        <dbReference type="Proteomes" id="UP001139054"/>
    </source>
</evidence>
<dbReference type="Pfam" id="PF04909">
    <property type="entry name" value="Amidohydro_2"/>
    <property type="match status" value="1"/>
</dbReference>
<organism evidence="3 4">
    <name type="scientific">Bradyrhizobium zhengyangense</name>
    <dbReference type="NCBI Taxonomy" id="2911009"/>
    <lineage>
        <taxon>Bacteria</taxon>
        <taxon>Pseudomonadati</taxon>
        <taxon>Pseudomonadota</taxon>
        <taxon>Alphaproteobacteria</taxon>
        <taxon>Hyphomicrobiales</taxon>
        <taxon>Nitrobacteraceae</taxon>
        <taxon>Bradyrhizobium</taxon>
    </lineage>
</organism>
<dbReference type="SUPFAM" id="SSF51556">
    <property type="entry name" value="Metallo-dependent hydrolases"/>
    <property type="match status" value="1"/>
</dbReference>
<dbReference type="RefSeq" id="WP_237864053.1">
    <property type="nucleotide sequence ID" value="NZ_JAKLTY010000006.1"/>
</dbReference>
<sequence>MAASGLPANTSGLFVEPREDWLAQHQEEIIDPSRPIVDPHHHLWNRGHRYLIEEMAADIASGHNVIATVYVDCRSMYRAHGPEAFRPVGEVEFANGVAAMSASGGYGRAAICAGIVSHVNLLLGDAARPVLEAEIAAGNGRFRGIRHSSAWDQDPVVAGMYANRPKGLLQDPTFRKGFACLAPLGLSFDAWLFHPQIGELTELARAFPDTRIVLDHCGGPAGVGRFAGRREEVFPEWRASIQEISRCENVVVKLGGLAMCLLGYDFHLRERPPSSEELAAAWKPYVETCIEAFGPKRAMFESNFPPDKGQCSYQVIFNAFKRIAAPLSDAEKTALFSQTAKDFYRLELPSSCKEGPGC</sequence>
<dbReference type="InterPro" id="IPR032466">
    <property type="entry name" value="Metal_Hydrolase"/>
</dbReference>